<sequence length="73" mass="7899">MVELKGIGRVRARKLYNAGLKTIASVKKADLKDLEIILGAGVARALKEHLGEKAKALEKPGAEELEQKSLEGF</sequence>
<comment type="caution">
    <text evidence="1">The sequence shown here is derived from an EMBL/GenBank/DDBJ whole genome shotgun (WGS) entry which is preliminary data.</text>
</comment>
<evidence type="ECO:0000313" key="2">
    <source>
        <dbReference type="Proteomes" id="UP000527315"/>
    </source>
</evidence>
<dbReference type="SUPFAM" id="SSF158702">
    <property type="entry name" value="Sec63 N-terminal domain-like"/>
    <property type="match status" value="1"/>
</dbReference>
<evidence type="ECO:0000313" key="1">
    <source>
        <dbReference type="EMBL" id="HIH33335.1"/>
    </source>
</evidence>
<gene>
    <name evidence="1" type="ORF">HA227_03710</name>
</gene>
<evidence type="ECO:0008006" key="3">
    <source>
        <dbReference type="Google" id="ProtNLM"/>
    </source>
</evidence>
<dbReference type="EMBL" id="DUFJ01000080">
    <property type="protein sequence ID" value="HIH33335.1"/>
    <property type="molecule type" value="Genomic_DNA"/>
</dbReference>
<organism evidence="1 2">
    <name type="scientific">Candidatus Iainarchaeum sp</name>
    <dbReference type="NCBI Taxonomy" id="3101447"/>
    <lineage>
        <taxon>Archaea</taxon>
        <taxon>Candidatus Iainarchaeota</taxon>
        <taxon>Candidatus Iainarchaeia</taxon>
        <taxon>Candidatus Iainarchaeales</taxon>
        <taxon>Candidatus Iainarchaeaceae</taxon>
        <taxon>Candidatus Iainarchaeum</taxon>
    </lineage>
</organism>
<reference evidence="2" key="1">
    <citation type="journal article" date="2020" name="bioRxiv">
        <title>A rank-normalized archaeal taxonomy based on genome phylogeny resolves widespread incomplete and uneven classifications.</title>
        <authorList>
            <person name="Rinke C."/>
            <person name="Chuvochina M."/>
            <person name="Mussig A.J."/>
            <person name="Chaumeil P.-A."/>
            <person name="Waite D.W."/>
            <person name="Whitman W.B."/>
            <person name="Parks D.H."/>
            <person name="Hugenholtz P."/>
        </authorList>
    </citation>
    <scope>NUCLEOTIDE SEQUENCE [LARGE SCALE GENOMIC DNA]</scope>
</reference>
<proteinExistence type="predicted"/>
<accession>A0A7J4KY06</accession>
<name>A0A7J4KY06_9ARCH</name>
<dbReference type="AlphaFoldDB" id="A0A7J4KY06"/>
<dbReference type="Pfam" id="PF14520">
    <property type="entry name" value="HHH_5"/>
    <property type="match status" value="1"/>
</dbReference>
<protein>
    <recommendedName>
        <fullName evidence="3">Helix-hairpin-helix domain-containing protein</fullName>
    </recommendedName>
</protein>
<dbReference type="Proteomes" id="UP000527315">
    <property type="component" value="Unassembled WGS sequence"/>
</dbReference>
<dbReference type="Gene3D" id="1.10.150.20">
    <property type="entry name" value="5' to 3' exonuclease, C-terminal subdomain"/>
    <property type="match status" value="1"/>
</dbReference>